<protein>
    <submittedName>
        <fullName evidence="8">Phage integrase family protein</fullName>
    </submittedName>
</protein>
<feature type="domain" description="Core-binding (CB)" evidence="7">
    <location>
        <begin position="61"/>
        <end position="144"/>
    </location>
</feature>
<evidence type="ECO:0000256" key="3">
    <source>
        <dbReference type="ARBA" id="ARBA00023125"/>
    </source>
</evidence>
<dbReference type="RefSeq" id="WP_139191019.1">
    <property type="nucleotide sequence ID" value="NZ_FMZZ01000018.1"/>
</dbReference>
<keyword evidence="4" id="KW-0233">DNA recombination</keyword>
<dbReference type="Gene3D" id="1.10.443.10">
    <property type="entry name" value="Intergrase catalytic core"/>
    <property type="match status" value="1"/>
</dbReference>
<dbReference type="EMBL" id="FMZZ01000018">
    <property type="protein sequence ID" value="SDD80905.1"/>
    <property type="molecule type" value="Genomic_DNA"/>
</dbReference>
<evidence type="ECO:0000256" key="2">
    <source>
        <dbReference type="ARBA" id="ARBA00022908"/>
    </source>
</evidence>
<dbReference type="STRING" id="1271860.SAMN05216174_118101"/>
<accession>A0A1G6XU15</accession>
<sequence>MAYAQKDHDGEDPWRARFKRPDGTYGSRSGFSSETAAENWGNEQEALIRRNMWIDPRDAETPFGDFAEEWMSAVTPRHSPGTTVKYRSHLDTHLLPQWRDWPVIGIFNSYVEIEKWVSELHEDLADSTVASVFATFSTIMNAVVRARMIPANPCYGIRVTGGAYEVEHLIATPVQGLRAAMRLHESLGLGGFVLCLADLFTGARWSELAGQQRHEYDRDRRAIGIRAPLQEVNGALLKAGRSIDHVQAQESPTAERAGRARGRQRGRTKTPAGTRMVDLPPTLATFYEMLLDSHSDVFVFTTPEGKPWRRSNFRQRFWRPAWDGVAPERPWAENHRPAILPWFTFHEGRHTHSTWLAEDGIPEVARRARLGQKMKGIARVYDHVTPEMRTKITTVLERRWQDALHGLTAAEQERLRTWFPHIEVAGHSPSG</sequence>
<feature type="compositionally biased region" description="Basic and acidic residues" evidence="6">
    <location>
        <begin position="1"/>
        <end position="22"/>
    </location>
</feature>
<keyword evidence="3 5" id="KW-0238">DNA-binding</keyword>
<dbReference type="PANTHER" id="PTHR30629">
    <property type="entry name" value="PROPHAGE INTEGRASE"/>
    <property type="match status" value="1"/>
</dbReference>
<evidence type="ECO:0000256" key="4">
    <source>
        <dbReference type="ARBA" id="ARBA00023172"/>
    </source>
</evidence>
<dbReference type="GO" id="GO:0003677">
    <property type="term" value="F:DNA binding"/>
    <property type="evidence" value="ECO:0007669"/>
    <property type="project" value="UniProtKB-UniRule"/>
</dbReference>
<feature type="compositionally biased region" description="Polar residues" evidence="6">
    <location>
        <begin position="26"/>
        <end position="36"/>
    </location>
</feature>
<dbReference type="InterPro" id="IPR050808">
    <property type="entry name" value="Phage_Integrase"/>
</dbReference>
<dbReference type="Proteomes" id="UP000199501">
    <property type="component" value="Unassembled WGS sequence"/>
</dbReference>
<proteinExistence type="inferred from homology"/>
<dbReference type="SUPFAM" id="SSF56349">
    <property type="entry name" value="DNA breaking-rejoining enzymes"/>
    <property type="match status" value="1"/>
</dbReference>
<evidence type="ECO:0000256" key="1">
    <source>
        <dbReference type="ARBA" id="ARBA00008857"/>
    </source>
</evidence>
<dbReference type="InterPro" id="IPR011010">
    <property type="entry name" value="DNA_brk_join_enz"/>
</dbReference>
<evidence type="ECO:0000256" key="6">
    <source>
        <dbReference type="SAM" id="MobiDB-lite"/>
    </source>
</evidence>
<dbReference type="OrthoDB" id="4529782at2"/>
<dbReference type="PANTHER" id="PTHR30629:SF2">
    <property type="entry name" value="PROPHAGE INTEGRASE INTS-RELATED"/>
    <property type="match status" value="1"/>
</dbReference>
<evidence type="ECO:0000256" key="5">
    <source>
        <dbReference type="PROSITE-ProRule" id="PRU01248"/>
    </source>
</evidence>
<dbReference type="AlphaFoldDB" id="A0A1G6XU15"/>
<gene>
    <name evidence="8" type="ORF">SAMN05216174_118101</name>
</gene>
<dbReference type="GO" id="GO:0015074">
    <property type="term" value="P:DNA integration"/>
    <property type="evidence" value="ECO:0007669"/>
    <property type="project" value="UniProtKB-KW"/>
</dbReference>
<keyword evidence="9" id="KW-1185">Reference proteome</keyword>
<evidence type="ECO:0000313" key="8">
    <source>
        <dbReference type="EMBL" id="SDD80905.1"/>
    </source>
</evidence>
<dbReference type="InterPro" id="IPR010998">
    <property type="entry name" value="Integrase_recombinase_N"/>
</dbReference>
<reference evidence="9" key="1">
    <citation type="submission" date="2016-10" db="EMBL/GenBank/DDBJ databases">
        <authorList>
            <person name="Varghese N."/>
            <person name="Submissions S."/>
        </authorList>
    </citation>
    <scope>NUCLEOTIDE SEQUENCE [LARGE SCALE GENOMIC DNA]</scope>
    <source>
        <strain evidence="9">IBRC-M 10403</strain>
    </source>
</reference>
<evidence type="ECO:0000313" key="9">
    <source>
        <dbReference type="Proteomes" id="UP000199501"/>
    </source>
</evidence>
<keyword evidence="2" id="KW-0229">DNA integration</keyword>
<feature type="region of interest" description="Disordered" evidence="6">
    <location>
        <begin position="1"/>
        <end position="40"/>
    </location>
</feature>
<feature type="compositionally biased region" description="Basic residues" evidence="6">
    <location>
        <begin position="259"/>
        <end position="268"/>
    </location>
</feature>
<dbReference type="InterPro" id="IPR013762">
    <property type="entry name" value="Integrase-like_cat_sf"/>
</dbReference>
<name>A0A1G6XU15_9PSEU</name>
<dbReference type="PROSITE" id="PS51900">
    <property type="entry name" value="CB"/>
    <property type="match status" value="1"/>
</dbReference>
<dbReference type="Gene3D" id="1.10.150.130">
    <property type="match status" value="1"/>
</dbReference>
<comment type="similarity">
    <text evidence="1">Belongs to the 'phage' integrase family.</text>
</comment>
<dbReference type="InterPro" id="IPR044068">
    <property type="entry name" value="CB"/>
</dbReference>
<evidence type="ECO:0000259" key="7">
    <source>
        <dbReference type="PROSITE" id="PS51900"/>
    </source>
</evidence>
<organism evidence="8 9">
    <name type="scientific">Actinokineospora iranica</name>
    <dbReference type="NCBI Taxonomy" id="1271860"/>
    <lineage>
        <taxon>Bacteria</taxon>
        <taxon>Bacillati</taxon>
        <taxon>Actinomycetota</taxon>
        <taxon>Actinomycetes</taxon>
        <taxon>Pseudonocardiales</taxon>
        <taxon>Pseudonocardiaceae</taxon>
        <taxon>Actinokineospora</taxon>
    </lineage>
</organism>
<feature type="region of interest" description="Disordered" evidence="6">
    <location>
        <begin position="244"/>
        <end position="275"/>
    </location>
</feature>
<dbReference type="GO" id="GO:0006310">
    <property type="term" value="P:DNA recombination"/>
    <property type="evidence" value="ECO:0007669"/>
    <property type="project" value="UniProtKB-KW"/>
</dbReference>